<dbReference type="SUPFAM" id="SSF55729">
    <property type="entry name" value="Acyl-CoA N-acyltransferases (Nat)"/>
    <property type="match status" value="1"/>
</dbReference>
<evidence type="ECO:0000313" key="2">
    <source>
        <dbReference type="EMBL" id="MTD26731.1"/>
    </source>
</evidence>
<reference evidence="2 3" key="1">
    <citation type="submission" date="2019-11" db="EMBL/GenBank/DDBJ databases">
        <title>Erwinia sp. nov., isolated from feces of birds in Tibet plateau of China.</title>
        <authorList>
            <person name="Ge Y."/>
        </authorList>
    </citation>
    <scope>NUCLEOTIDE SEQUENCE [LARGE SCALE GENOMIC DNA]</scope>
    <source>
        <strain evidence="2 3">J316</strain>
    </source>
</reference>
<dbReference type="Pfam" id="PF13420">
    <property type="entry name" value="Acetyltransf_4"/>
    <property type="match status" value="1"/>
</dbReference>
<dbReference type="PROSITE" id="PS51186">
    <property type="entry name" value="GNAT"/>
    <property type="match status" value="1"/>
</dbReference>
<proteinExistence type="predicted"/>
<dbReference type="PANTHER" id="PTHR43072:SF8">
    <property type="entry name" value="ACYLTRANSFERASE FABY-RELATED"/>
    <property type="match status" value="1"/>
</dbReference>
<sequence>MSLPQADVIVRAATAADIDAITRIYAWHVLHGCGSFEETPPDAAEMTARYQKVSSLDLPWLVAELEGKVVGYCYATQYRPRPAYRFTVEDSVYIDAEMGGRGIGSALLEALINRCQQGPFRQMLAIIGNGERNAGSLNLHKKMGFEIVGNFRAVGFKHGEWRDTLLMQRAL</sequence>
<evidence type="ECO:0000313" key="3">
    <source>
        <dbReference type="Proteomes" id="UP000480164"/>
    </source>
</evidence>
<dbReference type="PANTHER" id="PTHR43072">
    <property type="entry name" value="N-ACETYLTRANSFERASE"/>
    <property type="match status" value="1"/>
</dbReference>
<comment type="caution">
    <text evidence="2">The sequence shown here is derived from an EMBL/GenBank/DDBJ whole genome shotgun (WGS) entry which is preliminary data.</text>
</comment>
<gene>
    <name evidence="2" type="ORF">GK011_07185</name>
</gene>
<name>A0ABW9RB79_9GAMM</name>
<accession>A0ABW9RB79</accession>
<keyword evidence="3" id="KW-1185">Reference proteome</keyword>
<evidence type="ECO:0000259" key="1">
    <source>
        <dbReference type="PROSITE" id="PS51186"/>
    </source>
</evidence>
<dbReference type="Proteomes" id="UP000480164">
    <property type="component" value="Unassembled WGS sequence"/>
</dbReference>
<dbReference type="EMBL" id="WLZX01000002">
    <property type="protein sequence ID" value="MTD26731.1"/>
    <property type="molecule type" value="Genomic_DNA"/>
</dbReference>
<protein>
    <submittedName>
        <fullName evidence="2">GNAT family N-acetyltransferase</fullName>
    </submittedName>
</protein>
<dbReference type="InterPro" id="IPR000182">
    <property type="entry name" value="GNAT_dom"/>
</dbReference>
<dbReference type="CDD" id="cd04301">
    <property type="entry name" value="NAT_SF"/>
    <property type="match status" value="1"/>
</dbReference>
<organism evidence="2 3">
    <name type="scientific">Erwinia sorbitola</name>
    <dbReference type="NCBI Taxonomy" id="2681984"/>
    <lineage>
        <taxon>Bacteria</taxon>
        <taxon>Pseudomonadati</taxon>
        <taxon>Pseudomonadota</taxon>
        <taxon>Gammaproteobacteria</taxon>
        <taxon>Enterobacterales</taxon>
        <taxon>Erwiniaceae</taxon>
        <taxon>Erwinia</taxon>
    </lineage>
</organism>
<dbReference type="InterPro" id="IPR016181">
    <property type="entry name" value="Acyl_CoA_acyltransferase"/>
</dbReference>
<dbReference type="RefSeq" id="WP_154752038.1">
    <property type="nucleotide sequence ID" value="NZ_WLZX01000002.1"/>
</dbReference>
<dbReference type="Gene3D" id="3.40.630.30">
    <property type="match status" value="1"/>
</dbReference>
<feature type="domain" description="N-acetyltransferase" evidence="1">
    <location>
        <begin position="8"/>
        <end position="171"/>
    </location>
</feature>